<dbReference type="Gene3D" id="1.10.10.160">
    <property type="match status" value="1"/>
</dbReference>
<protein>
    <recommendedName>
        <fullName evidence="9">DNA 3'-5' helicase</fullName>
        <ecNumber evidence="9">5.6.2.4</ecNumber>
    </recommendedName>
</protein>
<keyword evidence="4 11" id="KW-0347">Helicase</keyword>
<evidence type="ECO:0000256" key="5">
    <source>
        <dbReference type="ARBA" id="ARBA00022840"/>
    </source>
</evidence>
<evidence type="ECO:0000256" key="1">
    <source>
        <dbReference type="ARBA" id="ARBA00009922"/>
    </source>
</evidence>
<dbReference type="InterPro" id="IPR000212">
    <property type="entry name" value="DNA_helicase_UvrD/REP"/>
</dbReference>
<sequence length="665" mass="77263">MEGNRHDALMDEALRPVFQKKGNVYVKGRSGSGKSTLLLERLHYLSQQGVVLKHTLNLVAYKEDTAHLSYQWKSQHEDEENTEAPLFRSLYQFCYNIVHHYNARRGIPDSRVSRDFKLQVARLIQEHFGISLNHYALDSVYRKLGECKGMMMTDSAIAQIEVEGIDFPYLYSRFEQYKEQRGLISYEDLMAQAAQCLMKDEELLHQYQGYYSHIHVDDAQNLSFAAHVMLKLLCTPDTSLVLFIDPDQYAGQHAPYVLSFEDFTASYPDASLIELHHNYRCNVNIDEMIQKFMHSEHDFRLEDDSVVRFITAKDLNESYHHALVLARNNPEMVFLSREHFTLLPLADLLEQEGLPFTVSDFHSFFRNETIHDLIELFRLMLDPRDLEAFSAVQKKIGFGFSERNINEISALMEADPSLDIYSAIVNSNIRSSTKNRVVAHIEEIRIAQHLSSVKLLLYVLTKLHYEDHMKQRGCALKSPNLLVFAAMAQRYERPIELLARLEQLTSVGSDQIHYLQLYSFSQVKGKEFEEVCFLDCLDAFYHVFPDQENERRLFYSILSKIRNRMYFLVARTAFMQSMVPHAFINDLYHLMKKNDKTEKPVRKAVKKQPTRSNLKPGKRVVHSTLGKGRVRRIISDDDEIEIVFNDGVAKRLNLSSCLDNHMLSF</sequence>
<dbReference type="InterPro" id="IPR027417">
    <property type="entry name" value="P-loop_NTPase"/>
</dbReference>
<keyword evidence="6" id="KW-0238">DNA-binding</keyword>
<dbReference type="AlphaFoldDB" id="A0A9D2NUE1"/>
<evidence type="ECO:0000313" key="13">
    <source>
        <dbReference type="EMBL" id="HJC37149.1"/>
    </source>
</evidence>
<dbReference type="GO" id="GO:0000725">
    <property type="term" value="P:recombinational repair"/>
    <property type="evidence" value="ECO:0007669"/>
    <property type="project" value="TreeGrafter"/>
</dbReference>
<dbReference type="GO" id="GO:0005524">
    <property type="term" value="F:ATP binding"/>
    <property type="evidence" value="ECO:0007669"/>
    <property type="project" value="UniProtKB-UniRule"/>
</dbReference>
<keyword evidence="7" id="KW-0413">Isomerase</keyword>
<dbReference type="EMBL" id="DWWM01000055">
    <property type="protein sequence ID" value="HJC37149.1"/>
    <property type="molecule type" value="Genomic_DNA"/>
</dbReference>
<dbReference type="Pfam" id="PF00580">
    <property type="entry name" value="UvrD-helicase"/>
    <property type="match status" value="1"/>
</dbReference>
<evidence type="ECO:0000256" key="10">
    <source>
        <dbReference type="ARBA" id="ARBA00048988"/>
    </source>
</evidence>
<dbReference type="InterPro" id="IPR014017">
    <property type="entry name" value="DNA_helicase_UvrD-like_C"/>
</dbReference>
<dbReference type="InterPro" id="IPR014016">
    <property type="entry name" value="UvrD-like_ATP-bd"/>
</dbReference>
<dbReference type="GO" id="GO:0043138">
    <property type="term" value="F:3'-5' DNA helicase activity"/>
    <property type="evidence" value="ECO:0007669"/>
    <property type="project" value="UniProtKB-EC"/>
</dbReference>
<reference evidence="13" key="1">
    <citation type="journal article" date="2021" name="PeerJ">
        <title>Extensive microbial diversity within the chicken gut microbiome revealed by metagenomics and culture.</title>
        <authorList>
            <person name="Gilroy R."/>
            <person name="Ravi A."/>
            <person name="Getino M."/>
            <person name="Pursley I."/>
            <person name="Horton D.L."/>
            <person name="Alikhan N.F."/>
            <person name="Baker D."/>
            <person name="Gharbi K."/>
            <person name="Hall N."/>
            <person name="Watson M."/>
            <person name="Adriaenssens E.M."/>
            <person name="Foster-Nyarko E."/>
            <person name="Jarju S."/>
            <person name="Secka A."/>
            <person name="Antonio M."/>
            <person name="Oren A."/>
            <person name="Chaudhuri R.R."/>
            <person name="La Ragione R."/>
            <person name="Hildebrand F."/>
            <person name="Pallen M.J."/>
        </authorList>
    </citation>
    <scope>NUCLEOTIDE SEQUENCE</scope>
    <source>
        <strain evidence="13">CHK187-11901</strain>
    </source>
</reference>
<dbReference type="SUPFAM" id="SSF52540">
    <property type="entry name" value="P-loop containing nucleoside triphosphate hydrolases"/>
    <property type="match status" value="1"/>
</dbReference>
<keyword evidence="2 11" id="KW-0547">Nucleotide-binding</keyword>
<comment type="catalytic activity">
    <reaction evidence="8">
        <text>Couples ATP hydrolysis with the unwinding of duplex DNA by translocating in the 3'-5' direction.</text>
        <dbReference type="EC" id="5.6.2.4"/>
    </reaction>
</comment>
<evidence type="ECO:0000256" key="6">
    <source>
        <dbReference type="ARBA" id="ARBA00023125"/>
    </source>
</evidence>
<dbReference type="EC" id="5.6.2.4" evidence="9"/>
<accession>A0A9D2NUE1</accession>
<dbReference type="Pfam" id="PF13361">
    <property type="entry name" value="UvrD_C"/>
    <property type="match status" value="1"/>
</dbReference>
<evidence type="ECO:0000256" key="4">
    <source>
        <dbReference type="ARBA" id="ARBA00022806"/>
    </source>
</evidence>
<evidence type="ECO:0000256" key="8">
    <source>
        <dbReference type="ARBA" id="ARBA00034617"/>
    </source>
</evidence>
<name>A0A9D2NUE1_9FIRM</name>
<comment type="similarity">
    <text evidence="1">Belongs to the helicase family. UvrD subfamily.</text>
</comment>
<dbReference type="PANTHER" id="PTHR11070:SF2">
    <property type="entry name" value="ATP-DEPENDENT DNA HELICASE SRS2"/>
    <property type="match status" value="1"/>
</dbReference>
<organism evidence="13 14">
    <name type="scientific">Candidatus Merdibacter merdavium</name>
    <dbReference type="NCBI Taxonomy" id="2838692"/>
    <lineage>
        <taxon>Bacteria</taxon>
        <taxon>Bacillati</taxon>
        <taxon>Bacillota</taxon>
        <taxon>Erysipelotrichia</taxon>
        <taxon>Erysipelotrichales</taxon>
        <taxon>Erysipelotrichaceae</taxon>
        <taxon>Merdibacter</taxon>
    </lineage>
</organism>
<evidence type="ECO:0000259" key="12">
    <source>
        <dbReference type="PROSITE" id="PS51198"/>
    </source>
</evidence>
<proteinExistence type="inferred from homology"/>
<dbReference type="Gene3D" id="3.40.50.300">
    <property type="entry name" value="P-loop containing nucleotide triphosphate hydrolases"/>
    <property type="match status" value="2"/>
</dbReference>
<evidence type="ECO:0000256" key="9">
    <source>
        <dbReference type="ARBA" id="ARBA00034808"/>
    </source>
</evidence>
<gene>
    <name evidence="13" type="ORF">H9702_08505</name>
</gene>
<dbReference type="Proteomes" id="UP000823896">
    <property type="component" value="Unassembled WGS sequence"/>
</dbReference>
<dbReference type="InterPro" id="IPR013986">
    <property type="entry name" value="DExx_box_DNA_helicase_dom_sf"/>
</dbReference>
<dbReference type="PROSITE" id="PS51198">
    <property type="entry name" value="UVRD_HELICASE_ATP_BIND"/>
    <property type="match status" value="1"/>
</dbReference>
<dbReference type="PANTHER" id="PTHR11070">
    <property type="entry name" value="UVRD / RECB / PCRA DNA HELICASE FAMILY MEMBER"/>
    <property type="match status" value="1"/>
</dbReference>
<keyword evidence="3 11" id="KW-0378">Hydrolase</keyword>
<evidence type="ECO:0000256" key="11">
    <source>
        <dbReference type="PROSITE-ProRule" id="PRU00560"/>
    </source>
</evidence>
<keyword evidence="5 11" id="KW-0067">ATP-binding</keyword>
<dbReference type="GO" id="GO:0003677">
    <property type="term" value="F:DNA binding"/>
    <property type="evidence" value="ECO:0007669"/>
    <property type="project" value="UniProtKB-KW"/>
</dbReference>
<feature type="binding site" evidence="11">
    <location>
        <begin position="28"/>
        <end position="35"/>
    </location>
    <ligand>
        <name>ATP</name>
        <dbReference type="ChEBI" id="CHEBI:30616"/>
    </ligand>
</feature>
<evidence type="ECO:0000256" key="7">
    <source>
        <dbReference type="ARBA" id="ARBA00023235"/>
    </source>
</evidence>
<comment type="caution">
    <text evidence="13">The sequence shown here is derived from an EMBL/GenBank/DDBJ whole genome shotgun (WGS) entry which is preliminary data.</text>
</comment>
<reference evidence="13" key="2">
    <citation type="submission" date="2021-04" db="EMBL/GenBank/DDBJ databases">
        <authorList>
            <person name="Gilroy R."/>
        </authorList>
    </citation>
    <scope>NUCLEOTIDE SEQUENCE</scope>
    <source>
        <strain evidence="13">CHK187-11901</strain>
    </source>
</reference>
<evidence type="ECO:0000313" key="14">
    <source>
        <dbReference type="Proteomes" id="UP000823896"/>
    </source>
</evidence>
<dbReference type="GO" id="GO:0016787">
    <property type="term" value="F:hydrolase activity"/>
    <property type="evidence" value="ECO:0007669"/>
    <property type="project" value="UniProtKB-UniRule"/>
</dbReference>
<comment type="catalytic activity">
    <reaction evidence="10">
        <text>ATP + H2O = ADP + phosphate + H(+)</text>
        <dbReference type="Rhea" id="RHEA:13065"/>
        <dbReference type="ChEBI" id="CHEBI:15377"/>
        <dbReference type="ChEBI" id="CHEBI:15378"/>
        <dbReference type="ChEBI" id="CHEBI:30616"/>
        <dbReference type="ChEBI" id="CHEBI:43474"/>
        <dbReference type="ChEBI" id="CHEBI:456216"/>
        <dbReference type="EC" id="5.6.2.4"/>
    </reaction>
</comment>
<dbReference type="Gene3D" id="1.10.486.10">
    <property type="entry name" value="PCRA, domain 4"/>
    <property type="match status" value="1"/>
</dbReference>
<feature type="domain" description="UvrD-like helicase ATP-binding" evidence="12">
    <location>
        <begin position="7"/>
        <end position="282"/>
    </location>
</feature>
<evidence type="ECO:0000256" key="2">
    <source>
        <dbReference type="ARBA" id="ARBA00022741"/>
    </source>
</evidence>
<evidence type="ECO:0000256" key="3">
    <source>
        <dbReference type="ARBA" id="ARBA00022801"/>
    </source>
</evidence>